<evidence type="ECO:0000256" key="6">
    <source>
        <dbReference type="ARBA" id="ARBA00022777"/>
    </source>
</evidence>
<gene>
    <name evidence="9" type="ORF">C6569_00685</name>
</gene>
<dbReference type="SUPFAM" id="SSF55874">
    <property type="entry name" value="ATPase domain of HSP90 chaperone/DNA topoisomerase II/histidine kinase"/>
    <property type="match status" value="1"/>
</dbReference>
<dbReference type="GO" id="GO:0004673">
    <property type="term" value="F:protein histidine kinase activity"/>
    <property type="evidence" value="ECO:0007669"/>
    <property type="project" value="UniProtKB-EC"/>
</dbReference>
<reference evidence="9 10" key="1">
    <citation type="submission" date="2018-03" db="EMBL/GenBank/DDBJ databases">
        <title>Genome sequencing of Phreatobacter sp.</title>
        <authorList>
            <person name="Kim S.-J."/>
            <person name="Heo J."/>
            <person name="Kwon S.-W."/>
        </authorList>
    </citation>
    <scope>NUCLEOTIDE SEQUENCE [LARGE SCALE GENOMIC DNA]</scope>
    <source>
        <strain evidence="9 10">S-12</strain>
    </source>
</reference>
<dbReference type="Pfam" id="PF07536">
    <property type="entry name" value="HWE_HK"/>
    <property type="match status" value="1"/>
</dbReference>
<dbReference type="InterPro" id="IPR011102">
    <property type="entry name" value="Sig_transdc_His_kinase_HWE"/>
</dbReference>
<evidence type="ECO:0000256" key="1">
    <source>
        <dbReference type="ARBA" id="ARBA00000085"/>
    </source>
</evidence>
<dbReference type="OrthoDB" id="9760752at2"/>
<dbReference type="AlphaFoldDB" id="A0A2S0N6Z4"/>
<sequence>MVNRVQFLDGGGAMGAAIRDFDWSRTPLGPIGDWPAALRIAVGMMVSSRFPKCIVWGPYQITLHNDAFGVILGDKPAPLGRPLKEVWHEVWHEIGPLVDLAYGGEPVFIEDLGLSIDRRGSREDAWFTFCYSPIRDEEGRVCGIMDTVIETTEKVLAVRNAQLINAELSHRMKNTLAMISAVANQTFRHADTLESARERFNDRIAALGEAHAILIQQEWTTAPIRAVVEGALAPHRQGTGRFTISGPPVMLSSRQALSLALAVNELATNAVKHGALRSDQGTVALSWSVEGEDFRLRWSENGAISCPRPEHKGFGSQLVERILPADFAGRAELSFAPEGLRYELEGRLFRPEVDPA</sequence>
<evidence type="ECO:0000313" key="10">
    <source>
        <dbReference type="Proteomes" id="UP000237889"/>
    </source>
</evidence>
<keyword evidence="5" id="KW-0547">Nucleotide-binding</keyword>
<feature type="domain" description="Signal transduction histidine kinase HWE region" evidence="8">
    <location>
        <begin position="167"/>
        <end position="248"/>
    </location>
</feature>
<keyword evidence="6 9" id="KW-0418">Kinase</keyword>
<evidence type="ECO:0000313" key="9">
    <source>
        <dbReference type="EMBL" id="AVO43711.1"/>
    </source>
</evidence>
<evidence type="ECO:0000256" key="4">
    <source>
        <dbReference type="ARBA" id="ARBA00022679"/>
    </source>
</evidence>
<dbReference type="InterPro" id="IPR013656">
    <property type="entry name" value="PAS_4"/>
</dbReference>
<dbReference type="EC" id="2.7.13.3" evidence="2"/>
<evidence type="ECO:0000256" key="5">
    <source>
        <dbReference type="ARBA" id="ARBA00022741"/>
    </source>
</evidence>
<evidence type="ECO:0000256" key="2">
    <source>
        <dbReference type="ARBA" id="ARBA00012438"/>
    </source>
</evidence>
<accession>A0A2S0N6Z4</accession>
<dbReference type="Gene3D" id="3.30.565.10">
    <property type="entry name" value="Histidine kinase-like ATPase, C-terminal domain"/>
    <property type="match status" value="1"/>
</dbReference>
<evidence type="ECO:0000256" key="3">
    <source>
        <dbReference type="ARBA" id="ARBA00022553"/>
    </source>
</evidence>
<dbReference type="Gene3D" id="3.30.450.20">
    <property type="entry name" value="PAS domain"/>
    <property type="match status" value="1"/>
</dbReference>
<dbReference type="SMART" id="SM00911">
    <property type="entry name" value="HWE_HK"/>
    <property type="match status" value="1"/>
</dbReference>
<dbReference type="GO" id="GO:0005524">
    <property type="term" value="F:ATP binding"/>
    <property type="evidence" value="ECO:0007669"/>
    <property type="project" value="UniProtKB-KW"/>
</dbReference>
<keyword evidence="10" id="KW-1185">Reference proteome</keyword>
<name>A0A2S0N6Z4_9HYPH</name>
<comment type="catalytic activity">
    <reaction evidence="1">
        <text>ATP + protein L-histidine = ADP + protein N-phospho-L-histidine.</text>
        <dbReference type="EC" id="2.7.13.3"/>
    </reaction>
</comment>
<dbReference type="Pfam" id="PF08448">
    <property type="entry name" value="PAS_4"/>
    <property type="match status" value="1"/>
</dbReference>
<dbReference type="InterPro" id="IPR036890">
    <property type="entry name" value="HATPase_C_sf"/>
</dbReference>
<dbReference type="PANTHER" id="PTHR41523">
    <property type="entry name" value="TWO-COMPONENT SYSTEM SENSOR PROTEIN"/>
    <property type="match status" value="1"/>
</dbReference>
<dbReference type="EMBL" id="CP027668">
    <property type="protein sequence ID" value="AVO43711.1"/>
    <property type="molecule type" value="Genomic_DNA"/>
</dbReference>
<keyword evidence="4" id="KW-0808">Transferase</keyword>
<proteinExistence type="predicted"/>
<dbReference type="KEGG" id="phr:C6569_00685"/>
<evidence type="ECO:0000256" key="7">
    <source>
        <dbReference type="ARBA" id="ARBA00022840"/>
    </source>
</evidence>
<keyword evidence="7" id="KW-0067">ATP-binding</keyword>
<dbReference type="PANTHER" id="PTHR41523:SF7">
    <property type="entry name" value="HISTIDINE KINASE"/>
    <property type="match status" value="1"/>
</dbReference>
<dbReference type="Proteomes" id="UP000237889">
    <property type="component" value="Chromosome"/>
</dbReference>
<evidence type="ECO:0000259" key="8">
    <source>
        <dbReference type="SMART" id="SM00911"/>
    </source>
</evidence>
<keyword evidence="3" id="KW-0597">Phosphoprotein</keyword>
<protein>
    <recommendedName>
        <fullName evidence="2">histidine kinase</fullName>
        <ecNumber evidence="2">2.7.13.3</ecNumber>
    </recommendedName>
</protein>
<organism evidence="9 10">
    <name type="scientific">Phreatobacter cathodiphilus</name>
    <dbReference type="NCBI Taxonomy" id="1868589"/>
    <lineage>
        <taxon>Bacteria</taxon>
        <taxon>Pseudomonadati</taxon>
        <taxon>Pseudomonadota</taxon>
        <taxon>Alphaproteobacteria</taxon>
        <taxon>Hyphomicrobiales</taxon>
        <taxon>Phreatobacteraceae</taxon>
        <taxon>Phreatobacter</taxon>
    </lineage>
</organism>